<keyword evidence="2" id="KW-1185">Reference proteome</keyword>
<protein>
    <submittedName>
        <fullName evidence="1">Uncharacterized protein</fullName>
    </submittedName>
</protein>
<dbReference type="Proteomes" id="UP001299596">
    <property type="component" value="Unassembled WGS sequence"/>
</dbReference>
<reference evidence="1 2" key="1">
    <citation type="submission" date="2023-12" db="EMBL/GenBank/DDBJ databases">
        <title>Description of new species of Mycobacterium terrae complex isolated from sewage at the Sao Paulo Zoological Park Foundation in Brazil.</title>
        <authorList>
            <person name="Romagnoli C.L."/>
            <person name="Conceicao E.C."/>
            <person name="Machado E."/>
            <person name="Barreto L.B.P.F."/>
            <person name="Sharma A."/>
            <person name="Silva N.M."/>
            <person name="Marques L.E."/>
            <person name="Juliana M.A."/>
            <person name="Lourenco M.C.S."/>
            <person name="Digiampietri L.A."/>
            <person name="Suffys P.N."/>
            <person name="Viana-Niero C."/>
        </authorList>
    </citation>
    <scope>NUCLEOTIDE SEQUENCE [LARGE SCALE GENOMIC DNA]</scope>
    <source>
        <strain evidence="1 2">MYC098</strain>
    </source>
</reference>
<proteinExistence type="predicted"/>
<dbReference type="EMBL" id="JAYJJR010000012">
    <property type="protein sequence ID" value="MEB3022907.1"/>
    <property type="molecule type" value="Genomic_DNA"/>
</dbReference>
<comment type="caution">
    <text evidence="1">The sequence shown here is derived from an EMBL/GenBank/DDBJ whole genome shotgun (WGS) entry which is preliminary data.</text>
</comment>
<sequence>MSAGINPATHPTAVLYRRTLIELDQTRVQLVATGAARHVIAALDDYRSTIQTALHTEGVTQ</sequence>
<evidence type="ECO:0000313" key="1">
    <source>
        <dbReference type="EMBL" id="MEB3022907.1"/>
    </source>
</evidence>
<organism evidence="1 2">
    <name type="scientific">[Mycobacterium] crassicus</name>
    <dbReference type="NCBI Taxonomy" id="2872309"/>
    <lineage>
        <taxon>Bacteria</taxon>
        <taxon>Bacillati</taxon>
        <taxon>Actinomycetota</taxon>
        <taxon>Actinomycetes</taxon>
        <taxon>Mycobacteriales</taxon>
        <taxon>Mycobacteriaceae</taxon>
        <taxon>Mycolicibacter</taxon>
    </lineage>
</organism>
<dbReference type="RefSeq" id="WP_225406342.1">
    <property type="nucleotide sequence ID" value="NZ_JAYJJR010000012.1"/>
</dbReference>
<name>A0ABU5XNN9_9MYCO</name>
<evidence type="ECO:0000313" key="2">
    <source>
        <dbReference type="Proteomes" id="UP001299596"/>
    </source>
</evidence>
<accession>A0ABU5XNN9</accession>
<gene>
    <name evidence="1" type="ORF">K6T79_17850</name>
</gene>